<keyword evidence="4 7" id="KW-0249">Electron transport</keyword>
<dbReference type="Gene3D" id="3.40.30.10">
    <property type="entry name" value="Glutaredoxin"/>
    <property type="match status" value="1"/>
</dbReference>
<dbReference type="InterPro" id="IPR002109">
    <property type="entry name" value="Glutaredoxin"/>
</dbReference>
<evidence type="ECO:0000256" key="2">
    <source>
        <dbReference type="ARBA" id="ARBA00007787"/>
    </source>
</evidence>
<dbReference type="InterPro" id="IPR036249">
    <property type="entry name" value="Thioredoxin-like_sf"/>
</dbReference>
<comment type="function">
    <text evidence="1 7">Has a glutathione-disulfide oxidoreductase activity in the presence of NADPH and glutathione reductase. Reduces low molecular weight disulfides and proteins.</text>
</comment>
<gene>
    <name evidence="9" type="primary">grxC</name>
    <name evidence="9" type="ORF">FJU11_08730</name>
</gene>
<proteinExistence type="inferred from homology"/>
<dbReference type="InterPro" id="IPR011900">
    <property type="entry name" value="GRX_bact"/>
</dbReference>
<evidence type="ECO:0000256" key="1">
    <source>
        <dbReference type="ARBA" id="ARBA00002549"/>
    </source>
</evidence>
<evidence type="ECO:0000256" key="4">
    <source>
        <dbReference type="ARBA" id="ARBA00022982"/>
    </source>
</evidence>
<dbReference type="AlphaFoldDB" id="A0A506U6C4"/>
<dbReference type="EMBL" id="VHLH01000014">
    <property type="protein sequence ID" value="TPW28651.1"/>
    <property type="molecule type" value="Genomic_DNA"/>
</dbReference>
<accession>A0A506U6C4</accession>
<keyword evidence="10" id="KW-1185">Reference proteome</keyword>
<dbReference type="GO" id="GO:0015035">
    <property type="term" value="F:protein-disulfide reductase activity"/>
    <property type="evidence" value="ECO:0007669"/>
    <property type="project" value="TreeGrafter"/>
</dbReference>
<evidence type="ECO:0000313" key="9">
    <source>
        <dbReference type="EMBL" id="TPW28651.1"/>
    </source>
</evidence>
<keyword evidence="5" id="KW-1015">Disulfide bond</keyword>
<dbReference type="PRINTS" id="PR00160">
    <property type="entry name" value="GLUTAREDOXIN"/>
</dbReference>
<dbReference type="SUPFAM" id="SSF52833">
    <property type="entry name" value="Thioredoxin-like"/>
    <property type="match status" value="1"/>
</dbReference>
<dbReference type="InterPro" id="IPR014025">
    <property type="entry name" value="Glutaredoxin_subgr"/>
</dbReference>
<dbReference type="GO" id="GO:0045454">
    <property type="term" value="P:cell redox homeostasis"/>
    <property type="evidence" value="ECO:0007669"/>
    <property type="project" value="InterPro"/>
</dbReference>
<evidence type="ECO:0000256" key="5">
    <source>
        <dbReference type="ARBA" id="ARBA00023157"/>
    </source>
</evidence>
<keyword evidence="3 7" id="KW-0813">Transport</keyword>
<comment type="caution">
    <text evidence="9">The sequence shown here is derived from an EMBL/GenBank/DDBJ whole genome shotgun (WGS) entry which is preliminary data.</text>
</comment>
<keyword evidence="6 7" id="KW-0676">Redox-active center</keyword>
<feature type="domain" description="Glutaredoxin" evidence="8">
    <location>
        <begin position="4"/>
        <end position="64"/>
    </location>
</feature>
<sequence>MKDVTIYTRQLCGFCTAAKRLLDEKGVAYAEHDATFSPKLREEMIQKAKGAATFPQIFIGPEHVGGCDELRALDRAGKLDAMLEA</sequence>
<dbReference type="OrthoDB" id="9814618at2"/>
<protein>
    <recommendedName>
        <fullName evidence="7">Glutaredoxin</fullName>
    </recommendedName>
</protein>
<dbReference type="PANTHER" id="PTHR46679">
    <property type="match status" value="1"/>
</dbReference>
<dbReference type="RefSeq" id="WP_141166663.1">
    <property type="nucleotide sequence ID" value="NZ_VHLH01000014.1"/>
</dbReference>
<evidence type="ECO:0000259" key="8">
    <source>
        <dbReference type="Pfam" id="PF00462"/>
    </source>
</evidence>
<reference evidence="9 10" key="1">
    <citation type="submission" date="2019-06" db="EMBL/GenBank/DDBJ databases">
        <authorList>
            <person name="Li M."/>
        </authorList>
    </citation>
    <scope>NUCLEOTIDE SEQUENCE [LARGE SCALE GENOMIC DNA]</scope>
    <source>
        <strain evidence="9 10">BGMRC6574</strain>
    </source>
</reference>
<evidence type="ECO:0000256" key="6">
    <source>
        <dbReference type="ARBA" id="ARBA00023284"/>
    </source>
</evidence>
<comment type="similarity">
    <text evidence="2 7">Belongs to the glutaredoxin family.</text>
</comment>
<dbReference type="PANTHER" id="PTHR46679:SF1">
    <property type="entry name" value="GLUTAREDOXIN-2, MITOCHONDRIAL"/>
    <property type="match status" value="1"/>
</dbReference>
<dbReference type="CDD" id="cd03418">
    <property type="entry name" value="GRX_GRXb_1_3_like"/>
    <property type="match status" value="1"/>
</dbReference>
<dbReference type="Proteomes" id="UP000320314">
    <property type="component" value="Unassembled WGS sequence"/>
</dbReference>
<dbReference type="Pfam" id="PF00462">
    <property type="entry name" value="Glutaredoxin"/>
    <property type="match status" value="1"/>
</dbReference>
<name>A0A506U6C4_9HYPH</name>
<keyword evidence="7" id="KW-0963">Cytoplasm</keyword>
<organism evidence="9 10">
    <name type="scientific">Pararhizobium mangrovi</name>
    <dbReference type="NCBI Taxonomy" id="2590452"/>
    <lineage>
        <taxon>Bacteria</taxon>
        <taxon>Pseudomonadati</taxon>
        <taxon>Pseudomonadota</taxon>
        <taxon>Alphaproteobacteria</taxon>
        <taxon>Hyphomicrobiales</taxon>
        <taxon>Rhizobiaceae</taxon>
        <taxon>Rhizobium/Agrobacterium group</taxon>
        <taxon>Pararhizobium</taxon>
    </lineage>
</organism>
<dbReference type="PROSITE" id="PS51354">
    <property type="entry name" value="GLUTAREDOXIN_2"/>
    <property type="match status" value="1"/>
</dbReference>
<evidence type="ECO:0000313" key="10">
    <source>
        <dbReference type="Proteomes" id="UP000320314"/>
    </source>
</evidence>
<evidence type="ECO:0000256" key="7">
    <source>
        <dbReference type="RuleBase" id="RU364065"/>
    </source>
</evidence>
<dbReference type="GO" id="GO:0015038">
    <property type="term" value="F:glutathione disulfide oxidoreductase activity"/>
    <property type="evidence" value="ECO:0007669"/>
    <property type="project" value="UniProtKB-UniRule"/>
</dbReference>
<evidence type="ECO:0000256" key="3">
    <source>
        <dbReference type="ARBA" id="ARBA00022448"/>
    </source>
</evidence>
<dbReference type="NCBIfam" id="TIGR02181">
    <property type="entry name" value="GRX_bact"/>
    <property type="match status" value="1"/>
</dbReference>